<name>A0A060BYB7_9SYNC</name>
<accession>A0A060BYB7</accession>
<dbReference type="Gene3D" id="3.40.50.1820">
    <property type="entry name" value="alpha/beta hydrolase"/>
    <property type="match status" value="1"/>
</dbReference>
<sequence length="165" mass="17392">RFTQAGSWHLGALRASNGEFEEWVTGWDPAGPVAVGDGVVAYVASRSDQPSAVVALDLQRGKVSVVRRSSDLTVPEEYLSLPEALTWDVADGAVAHGFFYPPSAPTSPPPTRHCPPLLVMVHGGPTSATSTGFDPGCSSGPPRFAVLDVDYRGSTGYGRAYRHGP</sequence>
<dbReference type="AlphaFoldDB" id="A0A060BYB7"/>
<dbReference type="PANTHER" id="PTHR43056">
    <property type="entry name" value="PEPTIDASE S9 PROLYL OLIGOPEPTIDASE"/>
    <property type="match status" value="1"/>
</dbReference>
<dbReference type="SUPFAM" id="SSF53474">
    <property type="entry name" value="alpha/beta-Hydrolases"/>
    <property type="match status" value="1"/>
</dbReference>
<dbReference type="InterPro" id="IPR050585">
    <property type="entry name" value="Xaa-Pro_dipeptidyl-ppase/CocE"/>
</dbReference>
<protein>
    <submittedName>
        <fullName evidence="1">CAZy families CE10 protein</fullName>
    </submittedName>
</protein>
<organism evidence="1">
    <name type="scientific">uncultured Synechocystis sp</name>
    <dbReference type="NCBI Taxonomy" id="298328"/>
    <lineage>
        <taxon>Bacteria</taxon>
        <taxon>Bacillati</taxon>
        <taxon>Cyanobacteriota</taxon>
        <taxon>Cyanophyceae</taxon>
        <taxon>Synechococcales</taxon>
        <taxon>Merismopediaceae</taxon>
        <taxon>Synechocystis</taxon>
        <taxon>environmental samples</taxon>
    </lineage>
</organism>
<dbReference type="PANTHER" id="PTHR43056:SF5">
    <property type="entry name" value="PEPTIDASE S9 PROLYL OLIGOPEPTIDASE CATALYTIC DOMAIN-CONTAINING PROTEIN"/>
    <property type="match status" value="1"/>
</dbReference>
<feature type="non-terminal residue" evidence="1">
    <location>
        <position position="1"/>
    </location>
</feature>
<evidence type="ECO:0000313" key="1">
    <source>
        <dbReference type="EMBL" id="AIA89383.1"/>
    </source>
</evidence>
<dbReference type="InterPro" id="IPR029058">
    <property type="entry name" value="AB_hydrolase_fold"/>
</dbReference>
<proteinExistence type="predicted"/>
<reference evidence="1" key="1">
    <citation type="journal article" date="2013" name="Environ. Microbiol.">
        <title>Seasonally variable intestinal metagenomes of the red palm weevil (Rhynchophorus ferrugineus).</title>
        <authorList>
            <person name="Jia S."/>
            <person name="Zhang X."/>
            <person name="Zhang G."/>
            <person name="Yin A."/>
            <person name="Zhang S."/>
            <person name="Li F."/>
            <person name="Wang L."/>
            <person name="Zhao D."/>
            <person name="Yun Q."/>
            <person name="Tala"/>
            <person name="Wang J."/>
            <person name="Sun G."/>
            <person name="Baabdullah M."/>
            <person name="Yu X."/>
            <person name="Hu S."/>
            <person name="Al-Mssallem I.S."/>
            <person name="Yu J."/>
        </authorList>
    </citation>
    <scope>NUCLEOTIDE SEQUENCE</scope>
</reference>
<dbReference type="EMBL" id="KF122090">
    <property type="protein sequence ID" value="AIA89383.1"/>
    <property type="molecule type" value="Genomic_DNA"/>
</dbReference>